<dbReference type="InterPro" id="IPR023753">
    <property type="entry name" value="FAD/NAD-binding_dom"/>
</dbReference>
<dbReference type="PRINTS" id="PR00368">
    <property type="entry name" value="FADPNR"/>
</dbReference>
<name>A0A1F5X209_9BACT</name>
<dbReference type="AlphaFoldDB" id="A0A1F5X209"/>
<dbReference type="Gene3D" id="3.50.50.60">
    <property type="entry name" value="FAD/NAD(P)-binding domain"/>
    <property type="match status" value="2"/>
</dbReference>
<dbReference type="STRING" id="1798351.A2930_01675"/>
<gene>
    <name evidence="5" type="ORF">A2930_01675</name>
</gene>
<protein>
    <recommendedName>
        <fullName evidence="4">FAD/NAD(P)-binding domain-containing protein</fullName>
    </recommendedName>
</protein>
<dbReference type="GO" id="GO:0016491">
    <property type="term" value="F:oxidoreductase activity"/>
    <property type="evidence" value="ECO:0007669"/>
    <property type="project" value="InterPro"/>
</dbReference>
<dbReference type="PANTHER" id="PTHR43429:SF3">
    <property type="entry name" value="NITRITE REDUCTASE [NAD(P)H]"/>
    <property type="match status" value="1"/>
</dbReference>
<dbReference type="InterPro" id="IPR050260">
    <property type="entry name" value="FAD-bd_OxRdtase"/>
</dbReference>
<dbReference type="InterPro" id="IPR036188">
    <property type="entry name" value="FAD/NAD-bd_sf"/>
</dbReference>
<dbReference type="SUPFAM" id="SSF51905">
    <property type="entry name" value="FAD/NAD(P)-binding domain"/>
    <property type="match status" value="1"/>
</dbReference>
<organism evidence="5 6">
    <name type="scientific">Candidatus Giovannonibacteria bacterium RIFCSPLOWO2_01_FULL_45_34</name>
    <dbReference type="NCBI Taxonomy" id="1798351"/>
    <lineage>
        <taxon>Bacteria</taxon>
        <taxon>Candidatus Giovannoniibacteriota</taxon>
    </lineage>
</organism>
<sequence length="402" mass="44596">MTAEFDYLIIGGGIAGTTAAESIREKDQLARIAILNAEPHPLYSKVLIPSYLKGRIDRDKLFLRKISHYNALRIDFFPNIRVASVDAARHEITTYDKKVFSYKKLLVASGGYPLEITEVFSSTAPIDPLRMHTIEDADRIKKIIDEEPAQGWPALGGKKVLVMGEGFIALEFLEIFTLAGFEVHASARTNEWGAEKFGLEGSKIMEENFRKHNIIVHHTAAVSFIRNDEFYLANGDHFKCPYLAAGIGLKRDLSFLSGLAVNKGIVTDEYLRTSNPDIYAAGDIAEYYDIRNNDRRVSGNWTGAFLQGRTAAANMLGGNTIFSAVQGYNLVNMGLNISLVGDTQTEAERTVEFSRADTLVRILIKGGKIIGGVLINRFGDKITLQKLIEEGKLPNDLEKIFS</sequence>
<evidence type="ECO:0000256" key="3">
    <source>
        <dbReference type="ARBA" id="ARBA00022827"/>
    </source>
</evidence>
<evidence type="ECO:0000256" key="2">
    <source>
        <dbReference type="ARBA" id="ARBA00022630"/>
    </source>
</evidence>
<evidence type="ECO:0000256" key="1">
    <source>
        <dbReference type="ARBA" id="ARBA00001974"/>
    </source>
</evidence>
<proteinExistence type="predicted"/>
<comment type="caution">
    <text evidence="5">The sequence shown here is derived from an EMBL/GenBank/DDBJ whole genome shotgun (WGS) entry which is preliminary data.</text>
</comment>
<evidence type="ECO:0000313" key="6">
    <source>
        <dbReference type="Proteomes" id="UP000178114"/>
    </source>
</evidence>
<dbReference type="Proteomes" id="UP000178114">
    <property type="component" value="Unassembled WGS sequence"/>
</dbReference>
<evidence type="ECO:0000259" key="4">
    <source>
        <dbReference type="Pfam" id="PF07992"/>
    </source>
</evidence>
<feature type="domain" description="FAD/NAD(P)-binding" evidence="4">
    <location>
        <begin position="5"/>
        <end position="307"/>
    </location>
</feature>
<dbReference type="EMBL" id="MFID01000001">
    <property type="protein sequence ID" value="OGF81934.1"/>
    <property type="molecule type" value="Genomic_DNA"/>
</dbReference>
<comment type="cofactor">
    <cofactor evidence="1">
        <name>FAD</name>
        <dbReference type="ChEBI" id="CHEBI:57692"/>
    </cofactor>
</comment>
<accession>A0A1F5X209</accession>
<dbReference type="PRINTS" id="PR00411">
    <property type="entry name" value="PNDRDTASEI"/>
</dbReference>
<keyword evidence="2" id="KW-0285">Flavoprotein</keyword>
<evidence type="ECO:0000313" key="5">
    <source>
        <dbReference type="EMBL" id="OGF81934.1"/>
    </source>
</evidence>
<dbReference type="PANTHER" id="PTHR43429">
    <property type="entry name" value="PYRIDINE NUCLEOTIDE-DISULFIDE OXIDOREDUCTASE DOMAIN-CONTAINING"/>
    <property type="match status" value="1"/>
</dbReference>
<dbReference type="Pfam" id="PF07992">
    <property type="entry name" value="Pyr_redox_2"/>
    <property type="match status" value="1"/>
</dbReference>
<keyword evidence="3" id="KW-0274">FAD</keyword>
<reference evidence="5 6" key="1">
    <citation type="journal article" date="2016" name="Nat. Commun.">
        <title>Thousands of microbial genomes shed light on interconnected biogeochemical processes in an aquifer system.</title>
        <authorList>
            <person name="Anantharaman K."/>
            <person name="Brown C.T."/>
            <person name="Hug L.A."/>
            <person name="Sharon I."/>
            <person name="Castelle C.J."/>
            <person name="Probst A.J."/>
            <person name="Thomas B.C."/>
            <person name="Singh A."/>
            <person name="Wilkins M.J."/>
            <person name="Karaoz U."/>
            <person name="Brodie E.L."/>
            <person name="Williams K.H."/>
            <person name="Hubbard S.S."/>
            <person name="Banfield J.F."/>
        </authorList>
    </citation>
    <scope>NUCLEOTIDE SEQUENCE [LARGE SCALE GENOMIC DNA]</scope>
</reference>